<organism evidence="4 5">
    <name type="scientific">Mycolicibacterium duvalii</name>
    <dbReference type="NCBI Taxonomy" id="39688"/>
    <lineage>
        <taxon>Bacteria</taxon>
        <taxon>Bacillati</taxon>
        <taxon>Actinomycetota</taxon>
        <taxon>Actinomycetes</taxon>
        <taxon>Mycobacteriales</taxon>
        <taxon>Mycobacteriaceae</taxon>
        <taxon>Mycolicibacterium</taxon>
    </lineage>
</organism>
<dbReference type="PANTHER" id="PTHR22946">
    <property type="entry name" value="DIENELACTONE HYDROLASE DOMAIN-CONTAINING PROTEIN-RELATED"/>
    <property type="match status" value="1"/>
</dbReference>
<dbReference type="InterPro" id="IPR050261">
    <property type="entry name" value="FrsA_esterase"/>
</dbReference>
<sequence length="407" mass="45395">MEFDLVPDEVPQHIPDEPATPIPVPDVPGAEAGPRGLPRRVDLTLRQRAIVDSSALADLALRTSIASLLSVTMVPSVLTALRRSEARAEREHLQFYAELAAAKDPGLAFPAPTVPPRVFSRPANPVAEWVAQGNVHNLRFESSFTAVNPALRDQCARFVRNNVVHAQHWRHDDGPRPTLCLIHGFMGSAYLFNGLFFSLPWFYRSGYDVILYTLPFHGRRAEKYSPFSGHGYFAHGFAGFCEAMAQAVHDFRSLLDYLEFTGVDRLALTGMSLGGYTSALIASVDDRIDAVIPNVPVVTPDRTVDEWFPANKLVALRERIAGTDTALSDAATMYSSPLNYAPLPAKERRLIIAGLGDRLAPPEQAELLWKHWDRCAFHWFPGNHVLHVSQPDYLRRMTRFLAPFMFD</sequence>
<accession>A0A7I7K690</accession>
<reference evidence="4 5" key="1">
    <citation type="journal article" date="2019" name="Emerg. Microbes Infect.">
        <title>Comprehensive subspecies identification of 175 nontuberculous mycobacteria species based on 7547 genomic profiles.</title>
        <authorList>
            <person name="Matsumoto Y."/>
            <person name="Kinjo T."/>
            <person name="Motooka D."/>
            <person name="Nabeya D."/>
            <person name="Jung N."/>
            <person name="Uechi K."/>
            <person name="Horii T."/>
            <person name="Iida T."/>
            <person name="Fujita J."/>
            <person name="Nakamura S."/>
        </authorList>
    </citation>
    <scope>NUCLEOTIDE SEQUENCE [LARGE SCALE GENOMIC DNA]</scope>
    <source>
        <strain evidence="4 5">JCM 6396</strain>
    </source>
</reference>
<dbReference type="Proteomes" id="UP000467006">
    <property type="component" value="Chromosome"/>
</dbReference>
<keyword evidence="5" id="KW-1185">Reference proteome</keyword>
<dbReference type="RefSeq" id="WP_234815124.1">
    <property type="nucleotide sequence ID" value="NZ_AP022563.1"/>
</dbReference>
<feature type="domain" description="AB hydrolase-1" evidence="3">
    <location>
        <begin position="177"/>
        <end position="296"/>
    </location>
</feature>
<dbReference type="Gene3D" id="3.40.50.1820">
    <property type="entry name" value="alpha/beta hydrolase"/>
    <property type="match status" value="1"/>
</dbReference>
<dbReference type="GO" id="GO:0003824">
    <property type="term" value="F:catalytic activity"/>
    <property type="evidence" value="ECO:0007669"/>
    <property type="project" value="UniProtKB-ARBA"/>
</dbReference>
<comment type="similarity">
    <text evidence="1">Belongs to the AB hydrolase superfamily. FUS2 hydrolase family.</text>
</comment>
<protein>
    <submittedName>
        <fullName evidence="4">Peptidase</fullName>
    </submittedName>
</protein>
<evidence type="ECO:0000313" key="4">
    <source>
        <dbReference type="EMBL" id="BBX19094.1"/>
    </source>
</evidence>
<feature type="region of interest" description="Disordered" evidence="2">
    <location>
        <begin position="1"/>
        <end position="38"/>
    </location>
</feature>
<name>A0A7I7K690_9MYCO</name>
<evidence type="ECO:0000256" key="2">
    <source>
        <dbReference type="SAM" id="MobiDB-lite"/>
    </source>
</evidence>
<dbReference type="EMBL" id="AP022563">
    <property type="protein sequence ID" value="BBX19094.1"/>
    <property type="molecule type" value="Genomic_DNA"/>
</dbReference>
<dbReference type="InterPro" id="IPR000073">
    <property type="entry name" value="AB_hydrolase_1"/>
</dbReference>
<dbReference type="Pfam" id="PF00561">
    <property type="entry name" value="Abhydrolase_1"/>
    <property type="match status" value="1"/>
</dbReference>
<evidence type="ECO:0000256" key="1">
    <source>
        <dbReference type="ARBA" id="ARBA00038115"/>
    </source>
</evidence>
<dbReference type="KEGG" id="mdu:MDUV_39540"/>
<dbReference type="InterPro" id="IPR029058">
    <property type="entry name" value="AB_hydrolase_fold"/>
</dbReference>
<dbReference type="AlphaFoldDB" id="A0A7I7K690"/>
<evidence type="ECO:0000259" key="3">
    <source>
        <dbReference type="Pfam" id="PF00561"/>
    </source>
</evidence>
<proteinExistence type="inferred from homology"/>
<dbReference type="SUPFAM" id="SSF53474">
    <property type="entry name" value="alpha/beta-Hydrolases"/>
    <property type="match status" value="1"/>
</dbReference>
<gene>
    <name evidence="4" type="ORF">MDUV_39540</name>
</gene>
<evidence type="ECO:0000313" key="5">
    <source>
        <dbReference type="Proteomes" id="UP000467006"/>
    </source>
</evidence>